<comment type="caution">
    <text evidence="1">The sequence shown here is derived from an EMBL/GenBank/DDBJ whole genome shotgun (WGS) entry which is preliminary data.</text>
</comment>
<protein>
    <submittedName>
        <fullName evidence="1">YbaB/EbfC family nucleoid-associated protein</fullName>
    </submittedName>
</protein>
<evidence type="ECO:0000313" key="1">
    <source>
        <dbReference type="EMBL" id="MDA0646293.1"/>
    </source>
</evidence>
<name>A0ABT4TAY7_9ACTN</name>
<dbReference type="InterPro" id="IPR004401">
    <property type="entry name" value="YbaB/EbfC"/>
</dbReference>
<keyword evidence="2" id="KW-1185">Reference proteome</keyword>
<dbReference type="RefSeq" id="WP_219552272.1">
    <property type="nucleotide sequence ID" value="NZ_BAABFD010000022.1"/>
</dbReference>
<organism evidence="1 2">
    <name type="scientific">Nonomuraea ferruginea</name>
    <dbReference type="NCBI Taxonomy" id="46174"/>
    <lineage>
        <taxon>Bacteria</taxon>
        <taxon>Bacillati</taxon>
        <taxon>Actinomycetota</taxon>
        <taxon>Actinomycetes</taxon>
        <taxon>Streptosporangiales</taxon>
        <taxon>Streptosporangiaceae</taxon>
        <taxon>Nonomuraea</taxon>
    </lineage>
</organism>
<dbReference type="Proteomes" id="UP001212498">
    <property type="component" value="Unassembled WGS sequence"/>
</dbReference>
<gene>
    <name evidence="1" type="ORF">OUY24_37185</name>
</gene>
<proteinExistence type="predicted"/>
<evidence type="ECO:0000313" key="2">
    <source>
        <dbReference type="Proteomes" id="UP001212498"/>
    </source>
</evidence>
<dbReference type="EMBL" id="JAPNUD010000187">
    <property type="protein sequence ID" value="MDA0646293.1"/>
    <property type="molecule type" value="Genomic_DNA"/>
</dbReference>
<dbReference type="Pfam" id="PF02575">
    <property type="entry name" value="YbaB_DNA_bd"/>
    <property type="match status" value="1"/>
</dbReference>
<reference evidence="1 2" key="1">
    <citation type="submission" date="2022-11" db="EMBL/GenBank/DDBJ databases">
        <title>Nonomuraea corallina sp. nov., a new species of the genus Nonomuraea isolated from sea side sediment in Thai sea.</title>
        <authorList>
            <person name="Ngamcharungchit C."/>
            <person name="Matsumoto A."/>
            <person name="Suriyachadkun C."/>
            <person name="Panbangred W."/>
            <person name="Inahashi Y."/>
            <person name="Intra B."/>
        </authorList>
    </citation>
    <scope>NUCLEOTIDE SEQUENCE [LARGE SCALE GENOMIC DNA]</scope>
    <source>
        <strain evidence="1 2">DSM 43553</strain>
    </source>
</reference>
<sequence length="125" mass="13264">MFGFDLDPGDIREQDVDRAAEQAGRLEALLAEQEERLAGIVGTGTGDRVQVKASAAVDGRVLEVVLGPQAAREGSHVLAEEILLAVRRAQDDTRRQAEALLSAAVQEAVPGLDLAALNEQLNRPG</sequence>
<accession>A0ABT4TAY7</accession>